<dbReference type="EMBL" id="JAEHOC010000023">
    <property type="protein sequence ID" value="KAG2431775.1"/>
    <property type="molecule type" value="Genomic_DNA"/>
</dbReference>
<evidence type="ECO:0000313" key="3">
    <source>
        <dbReference type="Proteomes" id="UP000650467"/>
    </source>
</evidence>
<feature type="compositionally biased region" description="Polar residues" evidence="1">
    <location>
        <begin position="2585"/>
        <end position="2595"/>
    </location>
</feature>
<feature type="region of interest" description="Disordered" evidence="1">
    <location>
        <begin position="2585"/>
        <end position="2613"/>
    </location>
</feature>
<organism evidence="2 3">
    <name type="scientific">Chlamydomonas incerta</name>
    <dbReference type="NCBI Taxonomy" id="51695"/>
    <lineage>
        <taxon>Eukaryota</taxon>
        <taxon>Viridiplantae</taxon>
        <taxon>Chlorophyta</taxon>
        <taxon>core chlorophytes</taxon>
        <taxon>Chlorophyceae</taxon>
        <taxon>CS clade</taxon>
        <taxon>Chlamydomonadales</taxon>
        <taxon>Chlamydomonadaceae</taxon>
        <taxon>Chlamydomonas</taxon>
    </lineage>
</organism>
<evidence type="ECO:0000256" key="1">
    <source>
        <dbReference type="SAM" id="MobiDB-lite"/>
    </source>
</evidence>
<dbReference type="Proteomes" id="UP000650467">
    <property type="component" value="Unassembled WGS sequence"/>
</dbReference>
<accession>A0A835T3G7</accession>
<gene>
    <name evidence="2" type="ORF">HXX76_009271</name>
</gene>
<reference evidence="2" key="1">
    <citation type="journal article" date="2020" name="bioRxiv">
        <title>Comparative genomics of Chlamydomonas.</title>
        <authorList>
            <person name="Craig R.J."/>
            <person name="Hasan A.R."/>
            <person name="Ness R.W."/>
            <person name="Keightley P.D."/>
        </authorList>
    </citation>
    <scope>NUCLEOTIDE SEQUENCE</scope>
    <source>
        <strain evidence="2">SAG 7.73</strain>
    </source>
</reference>
<protein>
    <submittedName>
        <fullName evidence="2">Uncharacterized protein</fullName>
    </submittedName>
</protein>
<sequence>MFPQVAFLNFGTRDAAWWTNTCSQGGCSPAAYPDKCKDKNAQGLSHWGLDLGATCEGGQVVKVYPSSNTIVTNNPDQSTCMPVNSIKWSYGGLPSETNPADYFMLKVANVLTTGPIPFYVKGGDRFAVSTVAGPAICGTAPVIASRTFTLRLKVLWSMPGFSNTVDGADAGYCLNGGAGPVGSIKISIGGAAAFTETFNYGPIDTAASDAFTNPALWYWSRSQSQMADGTVITLEWTPGTDLSLFGGATETVVYTATYTVSAASTGNVDLAAFKITKSFNVGAKIFYDLPPVASPQMSRADCLALTDGSPAASAGWSVTRSIVGGASNVAPSTYTDTSGALTWSGTLTTKATTTLTGASVAVGASTDPVVITSNALLRTSDSVTFSQLSISAFGAVGATCAIDIPTLCLTVTRPSSTVSGQIKWPGSFGLYACAGVTVKVELTYTAYGATQSTTTPTTTTTGAYSFINLNLKPGSALSVAATFQLTSGQTVTETWLTSTASGTATTGTVTLPDLVVTTELPAKVKVFYDFTKTGTGTCAGTSPPSSDVTITVNSQAASYQTASSAYTTSFPLDSLSATSQFAAAVASAADYLVTAAPYKSTSTVAMPSGADLNLCTPTAIDACLLVSKKPVTGSIKWESDFGAYSCAGSTVTVEITYTNNAGTPGQTATATVTNGVYTFDPLDILAGSSVTVAVKSGLDTTKYTFASVTTSYTYSLGTFAMPDIKVDVTIPVEVKVFYDFANTGTCPTSGGVQPPASEVAVTIDGVSPTYNAGTKTYSSNVLLSALSTTDLTVDTAVTAATGVDIIKTTALSVGTVTIANSADLCAPPTKSSCLLVTKKPVTGSLKWTGNFGAYTCPAADDNTASVALQISYTDSTGAAQSTTTTINAAGTYTFPVLDIAEDDSTLKVEVVSGDIASAYTYNAAAASSVSVGNVLMSDIVVDTTITVDVDVWYDFESPFTTCPGTVSPLDSEVVVKTQKNSDTAATQSFSSGYKSTYPLNTLLTTSTFTSTVAASTDAADYLLATADFTVTDTETMLTATELCTKRTITSCLTVGREPVTGSIKWAGNFGTYGCPASGTANTAVTVVLSYTNAAGSPATATATVSSSGEYTFAPLAILAGTAISVAIKTGDIDTAMYTTAPVTKDYTGDNLGSIKMPDMVVDVKVKVDVAVYYDLTTGGTGACPGTDGAPADAAIVVKSKPNIDGASFDTLAAADYVQEYAISALVNPSVTFTAKVEAASAASIIKAASPYQFQQTALALPSTLDLCKPVTVPACLLVSKKPVIEGAIKWAGNFGKYSCTPEDGEVTVTLTYRTSDMADGATPLTTTVKATNGDYSFPPLDVKIGAPITLTVDSADVHSTYTITPSTTTSITSVGTTTAADIVISRDFEVAGTVRYDFGTPKAGTAGACKALNSGFPALDEVSVAVKGSSDRYAAGVTGADAATGAFAYTIAMADIQPRADVVSAVSGSSPILTSGFYISDTYAVPAAAPGGNTGLCTPAPIEPCLAVGKQFTVTIGGEAWIELNDDVTNTVPTFEQLAKSGCVPGLKAQLYKLSGSPLTREVTPSQEVDINANGKYSFDLTLASGDPYSYQVRIITTAASDPFSVYYGSGNTLEYRTVDFSSLVVGGNLVVDSAETVTGPKLYVTRTFTVQPKLSYDLAPPTSTQTKACGLSNPPRAQDVKVTASYSTAAGNVIANQVDSNGKETVNYASGTVAFTATNFVSVASQHVLVRADSAFITTSGDLKNFLTVASDVCSAVPISVCLTVGLKSLKVKGAIQWNMQGISTGPYTCGSSITAVYATTTTSASPIADGSWAITLGQIYPDTDVTLDAALAAGLSAKGISITNDNDADVDYTIDTGVVTVTNGAATAIGGRTIDTVTTTEVVLTIPDYTVERSFDVSGTVRYAFKNPSGVVDNTATCAAAAGAYVSPTTDYVAVTPTGPAFSSGYDNTGAFAFTDISASALTSMSVAVAATSTAIKTDSPYKSSYTSQNFIDLVKADLCKADYGPICLTVGLADLQIKTQVNWELTATSGAPSATDPLEGPSDCAIPVKLSGTIPAGFPVTINGASVSGAATASANTGASGIATFTLVNALPSISFAAEVAVPSGAVYSRYLTYGTTSGLVPAVTYSVPADNVMWVTRQFALRGSIFYDCTFPAAGAATCTGKSSSPANDAVAFTATAGTAAYSAGTYTVNGLTLGSVTLAVAAVANKDTYTSGGNYLTIRTVDVTAAFKAAFNDNLAAARAGLCGTTATTTTTSTPLAPGCLSVGKLVALNGRLWIERGTESPSTYASGTDGLFGCAAMPFKVTTSNGVISGASTGTISTSDGTFSARVVAGGTYSVTILDGYDISTTQCGLQLTRSQSGSTTTTVTSTSCGDLSAGFPYVEFGSGPGIGLTHGYWGQNIVQARDLRCTDASATNIYNHIVFVSSVGSYNDVATSTPYKWIAPTLGPLTKKRVLFKAAYDLIQANAARDKVLNAVAQLMTDGNCTASNSGGVDNMIDQLRCQAAANQLSFFRNPLYGFEWRQGWTTASGKPAPASNGMQLELDQWALISHVEDVLAANTATPGTYSRSYLENLKNTLATINQKGEPNQGPTGLSVERMCKPSKHRRMAM</sequence>
<name>A0A835T3G7_CHLIN</name>
<comment type="caution">
    <text evidence="2">The sequence shown here is derived from an EMBL/GenBank/DDBJ whole genome shotgun (WGS) entry which is preliminary data.</text>
</comment>
<keyword evidence="3" id="KW-1185">Reference proteome</keyword>
<feature type="compositionally biased region" description="Basic residues" evidence="1">
    <location>
        <begin position="2604"/>
        <end position="2613"/>
    </location>
</feature>
<evidence type="ECO:0000313" key="2">
    <source>
        <dbReference type="EMBL" id="KAG2431775.1"/>
    </source>
</evidence>
<proteinExistence type="predicted"/>